<protein>
    <submittedName>
        <fullName evidence="1">Uncharacterized protein</fullName>
    </submittedName>
</protein>
<proteinExistence type="predicted"/>
<dbReference type="STRING" id="478744.SAMN05444359_12631"/>
<dbReference type="EMBL" id="FOFB01000026">
    <property type="protein sequence ID" value="SER16289.1"/>
    <property type="molecule type" value="Genomic_DNA"/>
</dbReference>
<dbReference type="Proteomes" id="UP000199021">
    <property type="component" value="Unassembled WGS sequence"/>
</dbReference>
<sequence>MAYENIPRGAFREGANGPAVWRENIIVPLKANVKDYRLEERSTVEGHHAVGLYVTPPAIQLRDGSTTAAKAIFDTAYITLRNGSDEVVTHLYLSQILAANEAGCPFELSLPGKITMSDSAMVVQNGASIQNNTVLEIQIEYVRQ</sequence>
<name>A0A1H9LYA4_9BACT</name>
<keyword evidence="2" id="KW-1185">Reference proteome</keyword>
<dbReference type="OrthoDB" id="1498467at2"/>
<dbReference type="AlphaFoldDB" id="A0A1H9LYA4"/>
<evidence type="ECO:0000313" key="1">
    <source>
        <dbReference type="EMBL" id="SER16289.1"/>
    </source>
</evidence>
<gene>
    <name evidence="1" type="ORF">SAMN05444359_12631</name>
</gene>
<evidence type="ECO:0000313" key="2">
    <source>
        <dbReference type="Proteomes" id="UP000199021"/>
    </source>
</evidence>
<dbReference type="RefSeq" id="WP_090171903.1">
    <property type="nucleotide sequence ID" value="NZ_FOFB01000026.1"/>
</dbReference>
<dbReference type="InParanoid" id="A0A1H9LYA4"/>
<accession>A0A1H9LYA4</accession>
<reference evidence="2" key="1">
    <citation type="submission" date="2016-10" db="EMBL/GenBank/DDBJ databases">
        <authorList>
            <person name="Varghese N."/>
            <person name="Submissions S."/>
        </authorList>
    </citation>
    <scope>NUCLEOTIDE SEQUENCE [LARGE SCALE GENOMIC DNA]</scope>
    <source>
        <strain evidence="2">DSM 24740</strain>
    </source>
</reference>
<organism evidence="1 2">
    <name type="scientific">Neolewinella agarilytica</name>
    <dbReference type="NCBI Taxonomy" id="478744"/>
    <lineage>
        <taxon>Bacteria</taxon>
        <taxon>Pseudomonadati</taxon>
        <taxon>Bacteroidota</taxon>
        <taxon>Saprospiria</taxon>
        <taxon>Saprospirales</taxon>
        <taxon>Lewinellaceae</taxon>
        <taxon>Neolewinella</taxon>
    </lineage>
</organism>